<feature type="compositionally biased region" description="Polar residues" evidence="2">
    <location>
        <begin position="871"/>
        <end position="917"/>
    </location>
</feature>
<dbReference type="AlphaFoldDB" id="A0AAW1RZV5"/>
<accession>A0AAW1RZV5</accession>
<dbReference type="Pfam" id="PF22669">
    <property type="entry name" value="Exo_endo_phos2"/>
    <property type="match status" value="2"/>
</dbReference>
<dbReference type="InterPro" id="IPR046985">
    <property type="entry name" value="IP5"/>
</dbReference>
<dbReference type="Proteomes" id="UP001438707">
    <property type="component" value="Unassembled WGS sequence"/>
</dbReference>
<reference evidence="4 5" key="1">
    <citation type="journal article" date="2024" name="Nat. Commun.">
        <title>Phylogenomics reveals the evolutionary origins of lichenization in chlorophyte algae.</title>
        <authorList>
            <person name="Puginier C."/>
            <person name="Libourel C."/>
            <person name="Otte J."/>
            <person name="Skaloud P."/>
            <person name="Haon M."/>
            <person name="Grisel S."/>
            <person name="Petersen M."/>
            <person name="Berrin J.G."/>
            <person name="Delaux P.M."/>
            <person name="Dal Grande F."/>
            <person name="Keller J."/>
        </authorList>
    </citation>
    <scope>NUCLEOTIDE SEQUENCE [LARGE SCALE GENOMIC DNA]</scope>
    <source>
        <strain evidence="4 5">SAG 2145</strain>
    </source>
</reference>
<dbReference type="GO" id="GO:0004439">
    <property type="term" value="F:phosphatidylinositol-4,5-bisphosphate 5-phosphatase activity"/>
    <property type="evidence" value="ECO:0007669"/>
    <property type="project" value="TreeGrafter"/>
</dbReference>
<feature type="region of interest" description="Disordered" evidence="2">
    <location>
        <begin position="832"/>
        <end position="917"/>
    </location>
</feature>
<feature type="region of interest" description="Disordered" evidence="2">
    <location>
        <begin position="184"/>
        <end position="391"/>
    </location>
</feature>
<evidence type="ECO:0000259" key="3">
    <source>
        <dbReference type="SMART" id="SM00128"/>
    </source>
</evidence>
<feature type="compositionally biased region" description="Gly residues" evidence="2">
    <location>
        <begin position="848"/>
        <end position="865"/>
    </location>
</feature>
<dbReference type="PANTHER" id="PTHR11200">
    <property type="entry name" value="INOSITOL 5-PHOSPHATASE"/>
    <property type="match status" value="1"/>
</dbReference>
<dbReference type="InterPro" id="IPR036691">
    <property type="entry name" value="Endo/exonu/phosph_ase_sf"/>
</dbReference>
<feature type="compositionally biased region" description="Polar residues" evidence="2">
    <location>
        <begin position="111"/>
        <end position="127"/>
    </location>
</feature>
<keyword evidence="5" id="KW-1185">Reference proteome</keyword>
<gene>
    <name evidence="4" type="ORF">WJX74_006037</name>
</gene>
<comment type="caution">
    <text evidence="4">The sequence shown here is derived from an EMBL/GenBank/DDBJ whole genome shotgun (WGS) entry which is preliminary data.</text>
</comment>
<sequence length="1058" mass="111518">MTAAAKALAAPEITGIPAPAPPSKAQRRPVPASTPSGPADESSTQDPAPSIGRENTVSNYVKGPAPGAAPNSRRASMVLGVTSAPGTRPISAMQPMPPFSPGGSKAPAAGPSSTSRQSPMQTRSQRGSLIHIPLRPDPHDAAALDEEAAADTAEEADAVGADAGQVPVQSLAQTLANARAMLAGLGVSPPSTPTSSKALSANREQEAGTGTAAPSSGGVAISPAVMRVSTDEIAGASVSDQSSDLGKAQADDEGENDDDGNDDDDEEEEEDLGEDADLPEFASQRDTRETDDDSGCPPELDAQAWDSLGHLSGSFELPSRVPTDGEEASMLPPPPSAFLLASAAKAGSQTQSPERSRPPSEDLEEDTDQPQSQPESPDNPFPLESAANLELGSCELDGLELEDAEQDTLDPDNLEEGISERITEEELASLEQQLELQRNGQPADVAEQQAVTSQPQPGSPTQLPVPQRVPPPQPSIMQLQNYSAPKPTSRAIPNAHADLAAAMSIDDDYLNQEATPRDDQDAESAPADYVTSSMRPGQLSSETIPEISSPRPPLFHHLAAAGPSEEEAWFAGQRLNEDIGSQEFDEQETELLSGPTSSAVEPDAARPATTKGRKVSFFDATGATASEARTSSDGGASTSSVLLKGSASAAAAMKAAVKRVSGDSAPDIPIGSSLKVHAVTFNMNTRLPSLMQTAALLGLEARAGHSHFHPSCDVYAVGSQESGGLKPWRKLISRCLGGHFVRLASESLMAISLLIYVRRSLANECSEVSTSNIATGIGNMLGNKGAVAAALIVRSTRLLFICAHFAAHEKQIQQRNAEAARIRAGLFLRSEFRSPGTDPTDQEVNFATGGGLGKLLGPQGSGQLMGGDENSPASSPSPKRTSLDSPNKLTAVQTLQLRTDSSMPASSTASETDRLSLSQPLLRTSSLSSQAGRDVTDLFDLTLWMGDLNYRLVGTRANVDFALGQQMYELLKPLDQLLAERARGVVFQDFQEGDIQFPPTFKYDLGSDRYDTSSKKRIPSWTDRILWRLRCEPGMPGPVSVEQLQYNHVPEVDCSDHK</sequence>
<feature type="compositionally biased region" description="Polar residues" evidence="2">
    <location>
        <begin position="530"/>
        <end position="543"/>
    </location>
</feature>
<feature type="compositionally biased region" description="Acidic residues" evidence="2">
    <location>
        <begin position="251"/>
        <end position="278"/>
    </location>
</feature>
<dbReference type="EMBL" id="JALJOS010000005">
    <property type="protein sequence ID" value="KAK9838926.1"/>
    <property type="molecule type" value="Genomic_DNA"/>
</dbReference>
<name>A0AAW1RZV5_9CHLO</name>
<protein>
    <recommendedName>
        <fullName evidence="3">Inositol polyphosphate-related phosphatase domain-containing protein</fullName>
    </recommendedName>
</protein>
<comment type="similarity">
    <text evidence="1">Belongs to the inositol polyphosphate 5-phosphatase family.</text>
</comment>
<feature type="compositionally biased region" description="Low complexity" evidence="2">
    <location>
        <begin position="207"/>
        <end position="220"/>
    </location>
</feature>
<feature type="compositionally biased region" description="Low complexity" evidence="2">
    <location>
        <begin position="337"/>
        <end position="348"/>
    </location>
</feature>
<evidence type="ECO:0000313" key="4">
    <source>
        <dbReference type="EMBL" id="KAK9838926.1"/>
    </source>
</evidence>
<feature type="region of interest" description="Disordered" evidence="2">
    <location>
        <begin position="508"/>
        <end position="557"/>
    </location>
</feature>
<dbReference type="SUPFAM" id="SSF56219">
    <property type="entry name" value="DNase I-like"/>
    <property type="match status" value="1"/>
</dbReference>
<feature type="compositionally biased region" description="Polar residues" evidence="2">
    <location>
        <begin position="33"/>
        <end position="59"/>
    </location>
</feature>
<dbReference type="SMART" id="SM00128">
    <property type="entry name" value="IPPc"/>
    <property type="match status" value="1"/>
</dbReference>
<dbReference type="Gene3D" id="3.60.10.10">
    <property type="entry name" value="Endonuclease/exonuclease/phosphatase"/>
    <property type="match status" value="1"/>
</dbReference>
<feature type="region of interest" description="Disordered" evidence="2">
    <location>
        <begin position="584"/>
        <end position="610"/>
    </location>
</feature>
<feature type="compositionally biased region" description="Acidic residues" evidence="2">
    <location>
        <begin position="143"/>
        <end position="157"/>
    </location>
</feature>
<feature type="region of interest" description="Disordered" evidence="2">
    <location>
        <begin position="436"/>
        <end position="475"/>
    </location>
</feature>
<evidence type="ECO:0000256" key="2">
    <source>
        <dbReference type="SAM" id="MobiDB-lite"/>
    </source>
</evidence>
<feature type="domain" description="Inositol polyphosphate-related phosphatase" evidence="3">
    <location>
        <begin position="672"/>
        <end position="1058"/>
    </location>
</feature>
<dbReference type="GO" id="GO:0046856">
    <property type="term" value="P:phosphatidylinositol dephosphorylation"/>
    <property type="evidence" value="ECO:0007669"/>
    <property type="project" value="InterPro"/>
</dbReference>
<dbReference type="InterPro" id="IPR000300">
    <property type="entry name" value="IPPc"/>
</dbReference>
<feature type="region of interest" description="Disordered" evidence="2">
    <location>
        <begin position="1"/>
        <end position="164"/>
    </location>
</feature>
<evidence type="ECO:0000313" key="5">
    <source>
        <dbReference type="Proteomes" id="UP001438707"/>
    </source>
</evidence>
<evidence type="ECO:0000256" key="1">
    <source>
        <dbReference type="ARBA" id="ARBA00010768"/>
    </source>
</evidence>
<organism evidence="4 5">
    <name type="scientific">Apatococcus lobatus</name>
    <dbReference type="NCBI Taxonomy" id="904363"/>
    <lineage>
        <taxon>Eukaryota</taxon>
        <taxon>Viridiplantae</taxon>
        <taxon>Chlorophyta</taxon>
        <taxon>core chlorophytes</taxon>
        <taxon>Trebouxiophyceae</taxon>
        <taxon>Chlorellales</taxon>
        <taxon>Chlorellaceae</taxon>
        <taxon>Apatococcus</taxon>
    </lineage>
</organism>
<proteinExistence type="inferred from homology"/>